<keyword evidence="1" id="KW-0812">Transmembrane</keyword>
<keyword evidence="3" id="KW-1185">Reference proteome</keyword>
<feature type="transmembrane region" description="Helical" evidence="1">
    <location>
        <begin position="73"/>
        <end position="94"/>
    </location>
</feature>
<gene>
    <name evidence="2" type="ORF">PCC6912_05410</name>
</gene>
<proteinExistence type="predicted"/>
<keyword evidence="1" id="KW-1133">Transmembrane helix</keyword>
<reference evidence="2 3" key="1">
    <citation type="journal article" date="2019" name="Genome Biol. Evol.">
        <title>Day and night: Metabolic profiles and evolutionary relationships of six axenic non-marine cyanobacteria.</title>
        <authorList>
            <person name="Will S.E."/>
            <person name="Henke P."/>
            <person name="Boedeker C."/>
            <person name="Huang S."/>
            <person name="Brinkmann H."/>
            <person name="Rohde M."/>
            <person name="Jarek M."/>
            <person name="Friedl T."/>
            <person name="Seufert S."/>
            <person name="Schumacher M."/>
            <person name="Overmann J."/>
            <person name="Neumann-Schaal M."/>
            <person name="Petersen J."/>
        </authorList>
    </citation>
    <scope>NUCLEOTIDE SEQUENCE [LARGE SCALE GENOMIC DNA]</scope>
    <source>
        <strain evidence="2 3">PCC 6912</strain>
    </source>
</reference>
<evidence type="ECO:0000313" key="2">
    <source>
        <dbReference type="EMBL" id="RUR85716.1"/>
    </source>
</evidence>
<feature type="transmembrane region" description="Helical" evidence="1">
    <location>
        <begin position="21"/>
        <end position="40"/>
    </location>
</feature>
<evidence type="ECO:0000256" key="1">
    <source>
        <dbReference type="SAM" id="Phobius"/>
    </source>
</evidence>
<evidence type="ECO:0000313" key="3">
    <source>
        <dbReference type="Proteomes" id="UP000268857"/>
    </source>
</evidence>
<protein>
    <submittedName>
        <fullName evidence="2">Uncharacterized protein</fullName>
    </submittedName>
</protein>
<dbReference type="EMBL" id="RSCJ01000002">
    <property type="protein sequence ID" value="RUR85716.1"/>
    <property type="molecule type" value="Genomic_DNA"/>
</dbReference>
<feature type="transmembrane region" description="Helical" evidence="1">
    <location>
        <begin position="46"/>
        <end position="66"/>
    </location>
</feature>
<dbReference type="Proteomes" id="UP000268857">
    <property type="component" value="Unassembled WGS sequence"/>
</dbReference>
<comment type="caution">
    <text evidence="2">The sequence shown here is derived from an EMBL/GenBank/DDBJ whole genome shotgun (WGS) entry which is preliminary data.</text>
</comment>
<name>A0A3S1A4B4_CHLFR</name>
<keyword evidence="1" id="KW-0472">Membrane</keyword>
<sequence>MTTEIQQISEARKKLATAYRAVYAIGVLSLFLSILFLIAGNRFPDYLVLVIGFLFFGILYLVLGFFVQRKSKIALSIAVGLMSLNALTGIYNMIQTGKPFGLIVPMIFLGQTIEAFKAIEVLKSKS</sequence>
<dbReference type="AlphaFoldDB" id="A0A3S1A4B4"/>
<accession>A0A3S1A4B4</accession>
<dbReference type="RefSeq" id="WP_016878117.1">
    <property type="nucleotide sequence ID" value="NZ_AJLN01000141.1"/>
</dbReference>
<organism evidence="2 3">
    <name type="scientific">Chlorogloeopsis fritschii PCC 6912</name>
    <dbReference type="NCBI Taxonomy" id="211165"/>
    <lineage>
        <taxon>Bacteria</taxon>
        <taxon>Bacillati</taxon>
        <taxon>Cyanobacteriota</taxon>
        <taxon>Cyanophyceae</taxon>
        <taxon>Nostocales</taxon>
        <taxon>Chlorogloeopsidaceae</taxon>
        <taxon>Chlorogloeopsis</taxon>
    </lineage>
</organism>
<dbReference type="OrthoDB" id="488116at2"/>